<reference evidence="2 3" key="1">
    <citation type="journal article" date="2015" name="ISME J.">
        <title>Draft Genome Sequence of Streptomyces incarnatus NRRL8089, which Produces the Nucleoside Antibiotic Sinefungin.</title>
        <authorList>
            <person name="Oshima K."/>
            <person name="Hattori M."/>
            <person name="Shimizu H."/>
            <person name="Fukuda K."/>
            <person name="Nemoto M."/>
            <person name="Inagaki K."/>
            <person name="Tamura T."/>
        </authorList>
    </citation>
    <scope>NUCLEOTIDE SEQUENCE [LARGE SCALE GENOMIC DNA]</scope>
    <source>
        <strain evidence="2 3">NRRL 8089</strain>
    </source>
</reference>
<evidence type="ECO:0000313" key="2">
    <source>
        <dbReference type="EMBL" id="AKJ11108.1"/>
    </source>
</evidence>
<dbReference type="EMBL" id="CP011497">
    <property type="protein sequence ID" value="AKJ11108.1"/>
    <property type="molecule type" value="Genomic_DNA"/>
</dbReference>
<evidence type="ECO:0000313" key="3">
    <source>
        <dbReference type="Proteomes" id="UP000035366"/>
    </source>
</evidence>
<evidence type="ECO:0000256" key="1">
    <source>
        <dbReference type="SAM" id="MobiDB-lite"/>
    </source>
</evidence>
<name>A0ABM5TJF1_9ACTN</name>
<dbReference type="Proteomes" id="UP000035366">
    <property type="component" value="Chromosome"/>
</dbReference>
<gene>
    <name evidence="2" type="ORF">ABB07_14080</name>
</gene>
<feature type="compositionally biased region" description="Low complexity" evidence="1">
    <location>
        <begin position="115"/>
        <end position="128"/>
    </location>
</feature>
<feature type="region of interest" description="Disordered" evidence="1">
    <location>
        <begin position="103"/>
        <end position="128"/>
    </location>
</feature>
<accession>A0ABM5TJF1</accession>
<proteinExistence type="predicted"/>
<protein>
    <submittedName>
        <fullName evidence="2">Uncharacterized protein</fullName>
    </submittedName>
</protein>
<organism evidence="2 3">
    <name type="scientific">Streptomyces incarnatus</name>
    <dbReference type="NCBI Taxonomy" id="665007"/>
    <lineage>
        <taxon>Bacteria</taxon>
        <taxon>Bacillati</taxon>
        <taxon>Actinomycetota</taxon>
        <taxon>Actinomycetes</taxon>
        <taxon>Kitasatosporales</taxon>
        <taxon>Streptomycetaceae</taxon>
        <taxon>Streptomyces</taxon>
    </lineage>
</organism>
<sequence>MARPRRNRGRSRGRLPLVPRVRLGVRERPGLPRVRRQGSREGLRSTRVRWQNAWDRVRRQGRREGVRRRAGRWGRERLRGGRVGAVPGCETRYVAAVRSVSAVHPHPSVPPRPTPVAVRDPAPGGTAF</sequence>
<keyword evidence="3" id="KW-1185">Reference proteome</keyword>